<dbReference type="EMBL" id="JBHVBU010000021">
    <property type="protein sequence ID" value="MFE7963481.1"/>
    <property type="molecule type" value="Genomic_DNA"/>
</dbReference>
<proteinExistence type="predicted"/>
<keyword evidence="3" id="KW-1185">Reference proteome</keyword>
<feature type="region of interest" description="Disordered" evidence="1">
    <location>
        <begin position="14"/>
        <end position="43"/>
    </location>
</feature>
<evidence type="ECO:0000313" key="3">
    <source>
        <dbReference type="Proteomes" id="UP001600650"/>
    </source>
</evidence>
<name>A0ABW6JDQ9_STRCE</name>
<gene>
    <name evidence="2" type="ORF">ACFU0X_10565</name>
</gene>
<evidence type="ECO:0000256" key="1">
    <source>
        <dbReference type="SAM" id="MobiDB-lite"/>
    </source>
</evidence>
<dbReference type="Proteomes" id="UP001600650">
    <property type="component" value="Unassembled WGS sequence"/>
</dbReference>
<feature type="compositionally biased region" description="Basic and acidic residues" evidence="1">
    <location>
        <begin position="22"/>
        <end position="35"/>
    </location>
</feature>
<accession>A0ABW6JDQ9</accession>
<dbReference type="RefSeq" id="WP_381726281.1">
    <property type="nucleotide sequence ID" value="NZ_JBHVBU010000021.1"/>
</dbReference>
<protein>
    <submittedName>
        <fullName evidence="2">Uncharacterized protein</fullName>
    </submittedName>
</protein>
<sequence>MKINVTALAVIADTGNMSNPADRQKVSDKLKDTNRRSSNGSGR</sequence>
<comment type="caution">
    <text evidence="2">The sequence shown here is derived from an EMBL/GenBank/DDBJ whole genome shotgun (WGS) entry which is preliminary data.</text>
</comment>
<organism evidence="2 3">
    <name type="scientific">Streptomyces cellulosae</name>
    <dbReference type="NCBI Taxonomy" id="1968"/>
    <lineage>
        <taxon>Bacteria</taxon>
        <taxon>Bacillati</taxon>
        <taxon>Actinomycetota</taxon>
        <taxon>Actinomycetes</taxon>
        <taxon>Kitasatosporales</taxon>
        <taxon>Streptomycetaceae</taxon>
        <taxon>Streptomyces</taxon>
    </lineage>
</organism>
<reference evidence="2 3" key="1">
    <citation type="submission" date="2024-09" db="EMBL/GenBank/DDBJ databases">
        <title>The Natural Products Discovery Center: Release of the First 8490 Sequenced Strains for Exploring Actinobacteria Biosynthetic Diversity.</title>
        <authorList>
            <person name="Kalkreuter E."/>
            <person name="Kautsar S.A."/>
            <person name="Yang D."/>
            <person name="Bader C.D."/>
            <person name="Teijaro C.N."/>
            <person name="Fluegel L."/>
            <person name="Davis C.M."/>
            <person name="Simpson J.R."/>
            <person name="Lauterbach L."/>
            <person name="Steele A.D."/>
            <person name="Gui C."/>
            <person name="Meng S."/>
            <person name="Li G."/>
            <person name="Viehrig K."/>
            <person name="Ye F."/>
            <person name="Su P."/>
            <person name="Kiefer A.F."/>
            <person name="Nichols A."/>
            <person name="Cepeda A.J."/>
            <person name="Yan W."/>
            <person name="Fan B."/>
            <person name="Jiang Y."/>
            <person name="Adhikari A."/>
            <person name="Zheng C.-J."/>
            <person name="Schuster L."/>
            <person name="Cowan T.M."/>
            <person name="Smanski M.J."/>
            <person name="Chevrette M.G."/>
            <person name="De Carvalho L.P.S."/>
            <person name="Shen B."/>
        </authorList>
    </citation>
    <scope>NUCLEOTIDE SEQUENCE [LARGE SCALE GENOMIC DNA]</scope>
    <source>
        <strain evidence="2 3">NPDC057399</strain>
    </source>
</reference>
<evidence type="ECO:0000313" key="2">
    <source>
        <dbReference type="EMBL" id="MFE7963481.1"/>
    </source>
</evidence>